<protein>
    <submittedName>
        <fullName evidence="1">Uncharacterized protein</fullName>
    </submittedName>
</protein>
<sequence length="56" mass="6255">MAGNAVIAEGKTGMLHVRKERVTGIPFARRCEIGGRFNLPPFFFVRFLLDSAAILY</sequence>
<proteinExistence type="predicted"/>
<dbReference type="EMBL" id="AP013063">
    <property type="protein sequence ID" value="BAO36428.1"/>
    <property type="molecule type" value="Genomic_DNA"/>
</dbReference>
<name>A0AAT9F4Q5_SERMA</name>
<accession>A0AAT9F4Q5</accession>
<gene>
    <name evidence="1" type="ORF">SM39_4508</name>
</gene>
<evidence type="ECO:0000313" key="1">
    <source>
        <dbReference type="EMBL" id="BAO36428.1"/>
    </source>
</evidence>
<dbReference type="AlphaFoldDB" id="A0AAT9F4Q5"/>
<dbReference type="KEGG" id="smar:SM39_4508"/>
<reference evidence="1" key="1">
    <citation type="journal article" date="2014" name="Genome Biol. Evol.">
        <title>Genome evolution and plasticity of Serratia marcescens, an important multidrug-resistant nosocomial pathogen.</title>
        <authorList>
            <person name="Iguchi A."/>
            <person name="Nagaya Y."/>
            <person name="Pradel E."/>
            <person name="Ooka T."/>
            <person name="Ogura Y."/>
            <person name="Katsura K."/>
            <person name="Kurokawa K."/>
            <person name="Oshima K."/>
            <person name="Hattori M."/>
            <person name="Parkhill J."/>
            <person name="Sebaihia M."/>
            <person name="Coulthurst S.J."/>
            <person name="Gotoh N."/>
            <person name="Thomson N.R."/>
            <person name="Ewbank J.J."/>
            <person name="Hayashi T."/>
        </authorList>
    </citation>
    <scope>NUCLEOTIDE SEQUENCE</scope>
    <source>
        <strain evidence="1">SM39</strain>
    </source>
</reference>
<organism evidence="1">
    <name type="scientific">Serratia marcescens SM39</name>
    <dbReference type="NCBI Taxonomy" id="1334564"/>
    <lineage>
        <taxon>Bacteria</taxon>
        <taxon>Pseudomonadati</taxon>
        <taxon>Pseudomonadota</taxon>
        <taxon>Gammaproteobacteria</taxon>
        <taxon>Enterobacterales</taxon>
        <taxon>Yersiniaceae</taxon>
        <taxon>Serratia</taxon>
    </lineage>
</organism>